<accession>A0A9Y2B6X3</accession>
<gene>
    <name evidence="2" type="ORF">QQX03_09205</name>
</gene>
<dbReference type="RefSeq" id="WP_285975447.1">
    <property type="nucleotide sequence ID" value="NZ_CP127221.1"/>
</dbReference>
<dbReference type="Proteomes" id="UP001231445">
    <property type="component" value="Chromosome"/>
</dbReference>
<evidence type="ECO:0000313" key="3">
    <source>
        <dbReference type="Proteomes" id="UP001231445"/>
    </source>
</evidence>
<keyword evidence="1" id="KW-0812">Transmembrane</keyword>
<organism evidence="2 3">
    <name type="scientific">Altererythrobacter rubellus</name>
    <dbReference type="NCBI Taxonomy" id="2173831"/>
    <lineage>
        <taxon>Bacteria</taxon>
        <taxon>Pseudomonadati</taxon>
        <taxon>Pseudomonadota</taxon>
        <taxon>Alphaproteobacteria</taxon>
        <taxon>Sphingomonadales</taxon>
        <taxon>Erythrobacteraceae</taxon>
        <taxon>Altererythrobacter</taxon>
    </lineage>
</organism>
<evidence type="ECO:0000256" key="1">
    <source>
        <dbReference type="SAM" id="Phobius"/>
    </source>
</evidence>
<dbReference type="AlphaFoldDB" id="A0A9Y2B6X3"/>
<reference evidence="2 3" key="1">
    <citation type="submission" date="2023-06" db="EMBL/GenBank/DDBJ databases">
        <title>Altererythrobacter rubellus NBRC 112769 genome.</title>
        <authorList>
            <person name="Zhang K."/>
        </authorList>
    </citation>
    <scope>NUCLEOTIDE SEQUENCE [LARGE SCALE GENOMIC DNA]</scope>
    <source>
        <strain evidence="2 3">NBRC 112769</strain>
    </source>
</reference>
<evidence type="ECO:0000313" key="2">
    <source>
        <dbReference type="EMBL" id="WIW95131.1"/>
    </source>
</evidence>
<feature type="transmembrane region" description="Helical" evidence="1">
    <location>
        <begin position="40"/>
        <end position="58"/>
    </location>
</feature>
<dbReference type="EMBL" id="CP127221">
    <property type="protein sequence ID" value="WIW95131.1"/>
    <property type="molecule type" value="Genomic_DNA"/>
</dbReference>
<keyword evidence="1" id="KW-1133">Transmembrane helix</keyword>
<keyword evidence="1" id="KW-0472">Membrane</keyword>
<dbReference type="KEGG" id="arue:QQX03_09205"/>
<protein>
    <submittedName>
        <fullName evidence="2">Uncharacterized protein</fullName>
    </submittedName>
</protein>
<sequence length="62" mass="6912">MSAKALFVRNVAVIAVLFFLAMLGADIVFERDPVPMLERIGLAVFMGILSEASQMIYLRHTK</sequence>
<feature type="transmembrane region" description="Helical" evidence="1">
    <location>
        <begin position="7"/>
        <end position="28"/>
    </location>
</feature>
<keyword evidence="3" id="KW-1185">Reference proteome</keyword>
<proteinExistence type="predicted"/>
<name>A0A9Y2B6X3_9SPHN</name>